<dbReference type="Proteomes" id="UP000295142">
    <property type="component" value="Unassembled WGS sequence"/>
</dbReference>
<dbReference type="RefSeq" id="WP_132546268.1">
    <property type="nucleotide sequence ID" value="NZ_SLWW01000014.1"/>
</dbReference>
<keyword evidence="1" id="KW-0732">Signal</keyword>
<feature type="chain" id="PRO_5020791212" description="Dihydrodipicolinate reductase" evidence="1">
    <location>
        <begin position="23"/>
        <end position="120"/>
    </location>
</feature>
<proteinExistence type="predicted"/>
<dbReference type="OrthoDB" id="7874348at2"/>
<keyword evidence="3" id="KW-1185">Reference proteome</keyword>
<feature type="signal peptide" evidence="1">
    <location>
        <begin position="1"/>
        <end position="22"/>
    </location>
</feature>
<protein>
    <recommendedName>
        <fullName evidence="4">Dihydrodipicolinate reductase</fullName>
    </recommendedName>
</protein>
<gene>
    <name evidence="2" type="ORF">EV655_11477</name>
</gene>
<evidence type="ECO:0000256" key="1">
    <source>
        <dbReference type="SAM" id="SignalP"/>
    </source>
</evidence>
<accession>A0A4R2KSG7</accession>
<sequence>MKLATILAAAAMTMLTAAPAFAESFRPVESRSGFLSLVDGKSLKRLGISLAVTPGGEIRGEAFGRRVTGAWRWDGKYFCRDLSFGNRDIGPNCQLVLVNGRTVRFVADKGAGEHADLRIE</sequence>
<evidence type="ECO:0000313" key="3">
    <source>
        <dbReference type="Proteomes" id="UP000295142"/>
    </source>
</evidence>
<dbReference type="AlphaFoldDB" id="A0A4R2KSG7"/>
<dbReference type="EMBL" id="SLWW01000014">
    <property type="protein sequence ID" value="TCO69625.1"/>
    <property type="molecule type" value="Genomic_DNA"/>
</dbReference>
<evidence type="ECO:0008006" key="4">
    <source>
        <dbReference type="Google" id="ProtNLM"/>
    </source>
</evidence>
<organism evidence="2 3">
    <name type="scientific">Rhodovulum euryhalinum</name>
    <dbReference type="NCBI Taxonomy" id="35805"/>
    <lineage>
        <taxon>Bacteria</taxon>
        <taxon>Pseudomonadati</taxon>
        <taxon>Pseudomonadota</taxon>
        <taxon>Alphaproteobacteria</taxon>
        <taxon>Rhodobacterales</taxon>
        <taxon>Paracoccaceae</taxon>
        <taxon>Rhodovulum</taxon>
    </lineage>
</organism>
<reference evidence="2 3" key="1">
    <citation type="submission" date="2019-03" db="EMBL/GenBank/DDBJ databases">
        <title>Genomic Encyclopedia of Type Strains, Phase IV (KMG-IV): sequencing the most valuable type-strain genomes for metagenomic binning, comparative biology and taxonomic classification.</title>
        <authorList>
            <person name="Goeker M."/>
        </authorList>
    </citation>
    <scope>NUCLEOTIDE SEQUENCE [LARGE SCALE GENOMIC DNA]</scope>
    <source>
        <strain evidence="2 3">DSM 4868</strain>
    </source>
</reference>
<name>A0A4R2KSG7_9RHOB</name>
<comment type="caution">
    <text evidence="2">The sequence shown here is derived from an EMBL/GenBank/DDBJ whole genome shotgun (WGS) entry which is preliminary data.</text>
</comment>
<evidence type="ECO:0000313" key="2">
    <source>
        <dbReference type="EMBL" id="TCO69625.1"/>
    </source>
</evidence>